<feature type="transmembrane region" description="Helical" evidence="1">
    <location>
        <begin position="81"/>
        <end position="101"/>
    </location>
</feature>
<feature type="transmembrane region" description="Helical" evidence="1">
    <location>
        <begin position="368"/>
        <end position="388"/>
    </location>
</feature>
<protein>
    <submittedName>
        <fullName evidence="2">Low temperature requirement protein A</fullName>
    </submittedName>
</protein>
<gene>
    <name evidence="2" type="ORF">PQU94_13480</name>
</gene>
<evidence type="ECO:0000313" key="2">
    <source>
        <dbReference type="EMBL" id="MDC7695291.1"/>
    </source>
</evidence>
<dbReference type="Pfam" id="PF06772">
    <property type="entry name" value="LtrA"/>
    <property type="match status" value="1"/>
</dbReference>
<feature type="transmembrane region" description="Helical" evidence="1">
    <location>
        <begin position="107"/>
        <end position="127"/>
    </location>
</feature>
<dbReference type="InterPro" id="IPR010640">
    <property type="entry name" value="Low_temperature_requirement_A"/>
</dbReference>
<feature type="transmembrane region" description="Helical" evidence="1">
    <location>
        <begin position="208"/>
        <end position="227"/>
    </location>
</feature>
<proteinExistence type="predicted"/>
<dbReference type="EMBL" id="JAQQKW010000008">
    <property type="protein sequence ID" value="MDC7695291.1"/>
    <property type="molecule type" value="Genomic_DNA"/>
</dbReference>
<evidence type="ECO:0000256" key="1">
    <source>
        <dbReference type="SAM" id="Phobius"/>
    </source>
</evidence>
<organism evidence="2 3">
    <name type="scientific">Asticcacaulis currens</name>
    <dbReference type="NCBI Taxonomy" id="2984210"/>
    <lineage>
        <taxon>Bacteria</taxon>
        <taxon>Pseudomonadati</taxon>
        <taxon>Pseudomonadota</taxon>
        <taxon>Alphaproteobacteria</taxon>
        <taxon>Caulobacterales</taxon>
        <taxon>Caulobacteraceae</taxon>
        <taxon>Asticcacaulis</taxon>
    </lineage>
</organism>
<dbReference type="RefSeq" id="WP_272741968.1">
    <property type="nucleotide sequence ID" value="NZ_JAQQKW010000008.1"/>
</dbReference>
<dbReference type="PANTHER" id="PTHR36840">
    <property type="entry name" value="BLL5714 PROTEIN"/>
    <property type="match status" value="1"/>
</dbReference>
<feature type="transmembrane region" description="Helical" evidence="1">
    <location>
        <begin position="139"/>
        <end position="160"/>
    </location>
</feature>
<reference evidence="2 3" key="1">
    <citation type="submission" date="2023-01" db="EMBL/GenBank/DDBJ databases">
        <title>Novel species of the genus Asticcacaulis isolated from rivers.</title>
        <authorList>
            <person name="Lu H."/>
        </authorList>
    </citation>
    <scope>NUCLEOTIDE SEQUENCE [LARGE SCALE GENOMIC DNA]</scope>
    <source>
        <strain evidence="2 3">DXS10W</strain>
    </source>
</reference>
<dbReference type="Proteomes" id="UP001216595">
    <property type="component" value="Unassembled WGS sequence"/>
</dbReference>
<feature type="transmembrane region" description="Helical" evidence="1">
    <location>
        <begin position="52"/>
        <end position="69"/>
    </location>
</feature>
<feature type="transmembrane region" description="Helical" evidence="1">
    <location>
        <begin position="278"/>
        <end position="296"/>
    </location>
</feature>
<keyword evidence="1" id="KW-0472">Membrane</keyword>
<keyword evidence="1" id="KW-1133">Transmembrane helix</keyword>
<dbReference type="PANTHER" id="PTHR36840:SF1">
    <property type="entry name" value="BLL5714 PROTEIN"/>
    <property type="match status" value="1"/>
</dbReference>
<evidence type="ECO:0000313" key="3">
    <source>
        <dbReference type="Proteomes" id="UP001216595"/>
    </source>
</evidence>
<accession>A0ABT5IIJ5</accession>
<feature type="transmembrane region" description="Helical" evidence="1">
    <location>
        <begin position="308"/>
        <end position="332"/>
    </location>
</feature>
<comment type="caution">
    <text evidence="2">The sequence shown here is derived from an EMBL/GenBank/DDBJ whole genome shotgun (WGS) entry which is preliminary data.</text>
</comment>
<feature type="transmembrane region" description="Helical" evidence="1">
    <location>
        <begin position="344"/>
        <end position="362"/>
    </location>
</feature>
<keyword evidence="1" id="KW-0812">Transmembrane</keyword>
<sequence>MTSLLFRDRNAAHSGRVSFIELFFDLVFVFAITQLSHSLLAHFTPRGALETGFLLLAVWWVWIYTSWVTNWMNPESGPVRVMLFVLMLVGLGLTTSLPQAFSSPTHGLIFAGCYVAMQVGRSLFMAINVRAHSHENHLNFIRITTWFVVSGAFWIGGAFSHGDARLGLWAIALLIEYIGPRAFYWVPGIGKSSFETWDVDGEHLAERCGLFVIIALGESILVMGASFAKEALSIDTTLAFLQSFITCIAMWWLYFGITASKASHKIATAELPGELAQVAYTYVHLLLVAGIILTAVGDEHVLLHPHEAAGVVNMTSILGGPALYLLGNLLFIRVTSGQWAPLHVLGIVMLIATGGCACYGALALNALGLAFASAAVMVVVSLVEPWLYRQLKPSARLHAE</sequence>
<feature type="transmembrane region" description="Helical" evidence="1">
    <location>
        <begin position="166"/>
        <end position="187"/>
    </location>
</feature>
<feature type="transmembrane region" description="Helical" evidence="1">
    <location>
        <begin position="239"/>
        <end position="257"/>
    </location>
</feature>
<keyword evidence="3" id="KW-1185">Reference proteome</keyword>
<name>A0ABT5IIJ5_9CAUL</name>
<feature type="transmembrane region" description="Helical" evidence="1">
    <location>
        <begin position="20"/>
        <end position="40"/>
    </location>
</feature>